<protein>
    <submittedName>
        <fullName evidence="2">LOW QUALITY PROTEIN: uncharacterized protein C20orf203</fullName>
    </submittedName>
</protein>
<evidence type="ECO:0000313" key="1">
    <source>
        <dbReference type="Proteomes" id="UP000248481"/>
    </source>
</evidence>
<dbReference type="InterPro" id="IPR040965">
    <property type="entry name" value="DUF5559"/>
</dbReference>
<gene>
    <name evidence="2" type="primary">LOC110579669</name>
</gene>
<dbReference type="RefSeq" id="XP_021544999.1">
    <property type="nucleotide sequence ID" value="XM_021689324.1"/>
</dbReference>
<sequence length="170" mass="18272">MAVNVPILVGGSLACYEMDLMLERLGPNAITLPLSQDCCQGEQRNKGVVGLGGLGQVASTRPDLGHQQAPPPQRAGPYQEAIWVGEEGEVRGPRLGKVGRRDREVGRGPWGPAGRARGWKKYPEPVLSLPAWLLTWFQSCSCLPSLPGKPPAPLISKQQPCPDSAQSLFN</sequence>
<organism evidence="1 2">
    <name type="scientific">Neomonachus schauinslandi</name>
    <name type="common">Hawaiian monk seal</name>
    <name type="synonym">Monachus schauinslandi</name>
    <dbReference type="NCBI Taxonomy" id="29088"/>
    <lineage>
        <taxon>Eukaryota</taxon>
        <taxon>Metazoa</taxon>
        <taxon>Chordata</taxon>
        <taxon>Craniata</taxon>
        <taxon>Vertebrata</taxon>
        <taxon>Euteleostomi</taxon>
        <taxon>Mammalia</taxon>
        <taxon>Eutheria</taxon>
        <taxon>Laurasiatheria</taxon>
        <taxon>Carnivora</taxon>
        <taxon>Caniformia</taxon>
        <taxon>Pinnipedia</taxon>
        <taxon>Phocidae</taxon>
        <taxon>Monachinae</taxon>
        <taxon>Monachini</taxon>
        <taxon>Neomonachus</taxon>
    </lineage>
</organism>
<keyword evidence="1" id="KW-1185">Reference proteome</keyword>
<evidence type="ECO:0000313" key="2">
    <source>
        <dbReference type="RefSeq" id="XP_021544999.1"/>
    </source>
</evidence>
<dbReference type="AlphaFoldDB" id="A0A2Y9H6T1"/>
<dbReference type="Pfam" id="PF17714">
    <property type="entry name" value="DUF5559"/>
    <property type="match status" value="1"/>
</dbReference>
<dbReference type="GeneID" id="110579669"/>
<reference evidence="2" key="1">
    <citation type="submission" date="2025-08" db="UniProtKB">
        <authorList>
            <consortium name="RefSeq"/>
        </authorList>
    </citation>
    <scope>IDENTIFICATION</scope>
    <source>
        <tissue evidence="2">Blood</tissue>
    </source>
</reference>
<name>A0A2Y9H6T1_NEOSC</name>
<proteinExistence type="predicted"/>
<dbReference type="InParanoid" id="A0A2Y9H6T1"/>
<dbReference type="Proteomes" id="UP000248481">
    <property type="component" value="Chromosome 10"/>
</dbReference>
<dbReference type="KEGG" id="nsu:110579669"/>
<accession>A0A2Y9H6T1</accession>